<organism evidence="1 2">
    <name type="scientific">Pleurodeles waltl</name>
    <name type="common">Iberian ribbed newt</name>
    <dbReference type="NCBI Taxonomy" id="8319"/>
    <lineage>
        <taxon>Eukaryota</taxon>
        <taxon>Metazoa</taxon>
        <taxon>Chordata</taxon>
        <taxon>Craniata</taxon>
        <taxon>Vertebrata</taxon>
        <taxon>Euteleostomi</taxon>
        <taxon>Amphibia</taxon>
        <taxon>Batrachia</taxon>
        <taxon>Caudata</taxon>
        <taxon>Salamandroidea</taxon>
        <taxon>Salamandridae</taxon>
        <taxon>Pleurodelinae</taxon>
        <taxon>Pleurodeles</taxon>
    </lineage>
</organism>
<name>A0AAV7URH8_PLEWA</name>
<evidence type="ECO:0000313" key="1">
    <source>
        <dbReference type="EMBL" id="KAJ1190388.1"/>
    </source>
</evidence>
<keyword evidence="2" id="KW-1185">Reference proteome</keyword>
<dbReference type="AlphaFoldDB" id="A0AAV7URH8"/>
<dbReference type="EMBL" id="JANPWB010000005">
    <property type="protein sequence ID" value="KAJ1190388.1"/>
    <property type="molecule type" value="Genomic_DNA"/>
</dbReference>
<dbReference type="Proteomes" id="UP001066276">
    <property type="component" value="Chromosome 3_1"/>
</dbReference>
<gene>
    <name evidence="1" type="ORF">NDU88_007126</name>
</gene>
<comment type="caution">
    <text evidence="1">The sequence shown here is derived from an EMBL/GenBank/DDBJ whole genome shotgun (WGS) entry which is preliminary data.</text>
</comment>
<accession>A0AAV7URH8</accession>
<sequence length="195" mass="22084">MVMIQFFFRRPVAGITAGLAPTARVVMRTKVWVKEPVEPRAPQDRWSGPFEVKEQKGEATFLVDLQSPRNYLRVLYVNRLKLHFERTEVNMLLVTDEGVEEESEPLLDLLSAKKGDGSVEGVNLSDSLTLEQRGDCYQLLEQYSSMFSLTPGLIHLCVHDIDTGDSPPVKNKMYRLSDRVKANMKEEVAKMLAIG</sequence>
<proteinExistence type="predicted"/>
<reference evidence="1" key="1">
    <citation type="journal article" date="2022" name="bioRxiv">
        <title>Sequencing and chromosome-scale assembly of the giantPleurodeles waltlgenome.</title>
        <authorList>
            <person name="Brown T."/>
            <person name="Elewa A."/>
            <person name="Iarovenko S."/>
            <person name="Subramanian E."/>
            <person name="Araus A.J."/>
            <person name="Petzold A."/>
            <person name="Susuki M."/>
            <person name="Suzuki K.-i.T."/>
            <person name="Hayashi T."/>
            <person name="Toyoda A."/>
            <person name="Oliveira C."/>
            <person name="Osipova E."/>
            <person name="Leigh N.D."/>
            <person name="Simon A."/>
            <person name="Yun M.H."/>
        </authorList>
    </citation>
    <scope>NUCLEOTIDE SEQUENCE</scope>
    <source>
        <strain evidence="1">20211129_DDA</strain>
        <tissue evidence="1">Liver</tissue>
    </source>
</reference>
<evidence type="ECO:0000313" key="2">
    <source>
        <dbReference type="Proteomes" id="UP001066276"/>
    </source>
</evidence>
<protein>
    <submittedName>
        <fullName evidence="1">Uncharacterized protein</fullName>
    </submittedName>
</protein>